<sequence>MAVHSNNDYIDLSEIIYLDNNATTCEDKLVIESMINHLRSLNLYGNPSSSHLFVSCVKVDSNRIIDLEHFRQVLKPETKLLTIMHSNNEIGSIQPIEEIINLPRKYGSSDIIIHSDASQSIGKVLIDVQSIGIDLLTICLITV</sequence>
<evidence type="ECO:0000256" key="1">
    <source>
        <dbReference type="ARBA" id="ARBA00001933"/>
    </source>
</evidence>
<dbReference type="SUPFAM" id="SSF53383">
    <property type="entry name" value="PLP-dependent transferases"/>
    <property type="match status" value="1"/>
</dbReference>
<dbReference type="Proteomes" id="UP000663887">
    <property type="component" value="Unassembled WGS sequence"/>
</dbReference>
<dbReference type="InterPro" id="IPR000192">
    <property type="entry name" value="Aminotrans_V_dom"/>
</dbReference>
<evidence type="ECO:0000256" key="2">
    <source>
        <dbReference type="ARBA" id="ARBA00006490"/>
    </source>
</evidence>
<dbReference type="Gene3D" id="3.40.640.10">
    <property type="entry name" value="Type I PLP-dependent aspartate aminotransferase-like (Major domain)"/>
    <property type="match status" value="1"/>
</dbReference>
<protein>
    <recommendedName>
        <fullName evidence="3">Aminotransferase class V domain-containing protein</fullName>
    </recommendedName>
</protein>
<feature type="domain" description="Aminotransferase class V" evidence="3">
    <location>
        <begin position="54"/>
        <end position="137"/>
    </location>
</feature>
<dbReference type="AlphaFoldDB" id="A0A816MEN6"/>
<evidence type="ECO:0000313" key="5">
    <source>
        <dbReference type="Proteomes" id="UP000663887"/>
    </source>
</evidence>
<comment type="similarity">
    <text evidence="2">Belongs to the class-V pyridoxal-phosphate-dependent aminotransferase family. NifS/IscS subfamily.</text>
</comment>
<organism evidence="4 5">
    <name type="scientific">Rotaria magnacalcarata</name>
    <dbReference type="NCBI Taxonomy" id="392030"/>
    <lineage>
        <taxon>Eukaryota</taxon>
        <taxon>Metazoa</taxon>
        <taxon>Spiralia</taxon>
        <taxon>Gnathifera</taxon>
        <taxon>Rotifera</taxon>
        <taxon>Eurotatoria</taxon>
        <taxon>Bdelloidea</taxon>
        <taxon>Philodinida</taxon>
        <taxon>Philodinidae</taxon>
        <taxon>Rotaria</taxon>
    </lineage>
</organism>
<dbReference type="PANTHER" id="PTHR11601:SF34">
    <property type="entry name" value="CYSTEINE DESULFURASE"/>
    <property type="match status" value="1"/>
</dbReference>
<gene>
    <name evidence="4" type="ORF">XDN619_LOCUS1615</name>
</gene>
<proteinExistence type="inferred from homology"/>
<accession>A0A816MEN6</accession>
<dbReference type="PANTHER" id="PTHR11601">
    <property type="entry name" value="CYSTEINE DESULFURYLASE FAMILY MEMBER"/>
    <property type="match status" value="1"/>
</dbReference>
<dbReference type="Pfam" id="PF00266">
    <property type="entry name" value="Aminotran_5"/>
    <property type="match status" value="1"/>
</dbReference>
<comment type="cofactor">
    <cofactor evidence="1">
        <name>pyridoxal 5'-phosphate</name>
        <dbReference type="ChEBI" id="CHEBI:597326"/>
    </cofactor>
</comment>
<dbReference type="InterPro" id="IPR015421">
    <property type="entry name" value="PyrdxlP-dep_Trfase_major"/>
</dbReference>
<evidence type="ECO:0000259" key="3">
    <source>
        <dbReference type="Pfam" id="PF00266"/>
    </source>
</evidence>
<dbReference type="InterPro" id="IPR015424">
    <property type="entry name" value="PyrdxlP-dep_Trfase"/>
</dbReference>
<name>A0A816MEN6_9BILA</name>
<dbReference type="EMBL" id="CAJNRG010000076">
    <property type="protein sequence ID" value="CAF1965777.1"/>
    <property type="molecule type" value="Genomic_DNA"/>
</dbReference>
<reference evidence="4" key="1">
    <citation type="submission" date="2021-02" db="EMBL/GenBank/DDBJ databases">
        <authorList>
            <person name="Nowell W R."/>
        </authorList>
    </citation>
    <scope>NUCLEOTIDE SEQUENCE</scope>
</reference>
<evidence type="ECO:0000313" key="4">
    <source>
        <dbReference type="EMBL" id="CAF1965777.1"/>
    </source>
</evidence>
<comment type="caution">
    <text evidence="4">The sequence shown here is derived from an EMBL/GenBank/DDBJ whole genome shotgun (WGS) entry which is preliminary data.</text>
</comment>